<dbReference type="Gene3D" id="3.30.2010.10">
    <property type="entry name" value="Metalloproteases ('zincins'), catalytic domain"/>
    <property type="match status" value="1"/>
</dbReference>
<feature type="domain" description="Peptidase M48" evidence="13">
    <location>
        <begin position="99"/>
        <end position="320"/>
    </location>
</feature>
<protein>
    <submittedName>
        <fullName evidence="14">Peptidase M48</fullName>
    </submittedName>
</protein>
<keyword evidence="5 10" id="KW-0378">Hydrolase</keyword>
<keyword evidence="15" id="KW-1185">Reference proteome</keyword>
<dbReference type="PANTHER" id="PTHR43221:SF2">
    <property type="entry name" value="PROTEASE HTPX HOMOLOG"/>
    <property type="match status" value="1"/>
</dbReference>
<dbReference type="PANTHER" id="PTHR43221">
    <property type="entry name" value="PROTEASE HTPX"/>
    <property type="match status" value="1"/>
</dbReference>
<dbReference type="GO" id="GO:0046872">
    <property type="term" value="F:metal ion binding"/>
    <property type="evidence" value="ECO:0007669"/>
    <property type="project" value="UniProtKB-KW"/>
</dbReference>
<keyword evidence="1" id="KW-1003">Cell membrane</keyword>
<dbReference type="GO" id="GO:0006508">
    <property type="term" value="P:proteolysis"/>
    <property type="evidence" value="ECO:0007669"/>
    <property type="project" value="UniProtKB-KW"/>
</dbReference>
<name>A0A1W6MQ87_9HYPH</name>
<dbReference type="InterPro" id="IPR001915">
    <property type="entry name" value="Peptidase_M48"/>
</dbReference>
<keyword evidence="3 12" id="KW-0812">Transmembrane</keyword>
<keyword evidence="7 12" id="KW-1133">Transmembrane helix</keyword>
<dbReference type="Pfam" id="PF01435">
    <property type="entry name" value="Peptidase_M48"/>
    <property type="match status" value="1"/>
</dbReference>
<evidence type="ECO:0000256" key="8">
    <source>
        <dbReference type="ARBA" id="ARBA00023049"/>
    </source>
</evidence>
<keyword evidence="6 10" id="KW-0862">Zinc</keyword>
<dbReference type="InterPro" id="IPR050083">
    <property type="entry name" value="HtpX_protease"/>
</dbReference>
<reference evidence="14 15" key="1">
    <citation type="submission" date="2017-02" db="EMBL/GenBank/DDBJ databases">
        <authorList>
            <person name="Peterson S.W."/>
        </authorList>
    </citation>
    <scope>NUCLEOTIDE SEQUENCE [LARGE SCALE GENOMIC DNA]</scope>
    <source>
        <strain evidence="14 15">S285</strain>
    </source>
</reference>
<proteinExistence type="inferred from homology"/>
<accession>A0A1W6MQ87</accession>
<evidence type="ECO:0000256" key="7">
    <source>
        <dbReference type="ARBA" id="ARBA00022989"/>
    </source>
</evidence>
<keyword evidence="8 10" id="KW-0482">Metalloprotease</keyword>
<evidence type="ECO:0000256" key="1">
    <source>
        <dbReference type="ARBA" id="ARBA00022475"/>
    </source>
</evidence>
<evidence type="ECO:0000256" key="2">
    <source>
        <dbReference type="ARBA" id="ARBA00022670"/>
    </source>
</evidence>
<dbReference type="RefSeq" id="WP_085769792.1">
    <property type="nucleotide sequence ID" value="NZ_AP027149.1"/>
</dbReference>
<evidence type="ECO:0000313" key="15">
    <source>
        <dbReference type="Proteomes" id="UP000193978"/>
    </source>
</evidence>
<evidence type="ECO:0000256" key="4">
    <source>
        <dbReference type="ARBA" id="ARBA00022723"/>
    </source>
</evidence>
<feature type="transmembrane region" description="Helical" evidence="12">
    <location>
        <begin position="218"/>
        <end position="242"/>
    </location>
</feature>
<dbReference type="EMBL" id="CP019948">
    <property type="protein sequence ID" value="ARN79747.1"/>
    <property type="molecule type" value="Genomic_DNA"/>
</dbReference>
<comment type="similarity">
    <text evidence="10">Belongs to the peptidase M48 family.</text>
</comment>
<evidence type="ECO:0000256" key="10">
    <source>
        <dbReference type="RuleBase" id="RU003983"/>
    </source>
</evidence>
<feature type="transmembrane region" description="Helical" evidence="12">
    <location>
        <begin position="63"/>
        <end position="81"/>
    </location>
</feature>
<comment type="cofactor">
    <cofactor evidence="10">
        <name>Zn(2+)</name>
        <dbReference type="ChEBI" id="CHEBI:29105"/>
    </cofactor>
    <text evidence="10">Binds 1 zinc ion per subunit.</text>
</comment>
<keyword evidence="9 12" id="KW-0472">Membrane</keyword>
<dbReference type="KEGG" id="mbry:B1812_00210"/>
<evidence type="ECO:0000256" key="12">
    <source>
        <dbReference type="SAM" id="Phobius"/>
    </source>
</evidence>
<keyword evidence="2 10" id="KW-0645">Protease</keyword>
<dbReference type="CDD" id="cd07340">
    <property type="entry name" value="M48B_Htpx_like"/>
    <property type="match status" value="1"/>
</dbReference>
<dbReference type="OrthoDB" id="15218at2"/>
<sequence>MFKAYGLYSHIRANQLRTMFLLAGFVVLLVALMFSISLLFEALSADAPLEVLLARAVADVKQGWPFALGGAALWFCIAFLFHQRMIDYATGSAGISRKEAPRLYNLLENLCISRGIPIPALKIIDDEALNAFASGLREGHYSVSVTRGLLARLDDAEIEAVLGHELTHIRNRDTQVMVVATIFAGIFAFVGDLMFRSWNFPFGFSPRRDNSREERGGGGGAIFAIVIALLVIALSWGASVLIRLAISRAREFLADAGSVELTKNPDAMISALRKIEAQAAMRQIPSRMQAFFIESPALQPESGVFATHPSVDERVAALVEFAGGRDLPLGPTPQEAGKDAPGGFLPPDVQSSAAPRERGPWG</sequence>
<gene>
    <name evidence="14" type="ORF">B1812_00210</name>
</gene>
<evidence type="ECO:0000256" key="6">
    <source>
        <dbReference type="ARBA" id="ARBA00022833"/>
    </source>
</evidence>
<dbReference type="GO" id="GO:0004222">
    <property type="term" value="F:metalloendopeptidase activity"/>
    <property type="evidence" value="ECO:0007669"/>
    <property type="project" value="InterPro"/>
</dbReference>
<evidence type="ECO:0000259" key="13">
    <source>
        <dbReference type="Pfam" id="PF01435"/>
    </source>
</evidence>
<feature type="region of interest" description="Disordered" evidence="11">
    <location>
        <begin position="326"/>
        <end position="362"/>
    </location>
</feature>
<feature type="transmembrane region" description="Helical" evidence="12">
    <location>
        <begin position="20"/>
        <end position="43"/>
    </location>
</feature>
<keyword evidence="4" id="KW-0479">Metal-binding</keyword>
<evidence type="ECO:0000256" key="9">
    <source>
        <dbReference type="ARBA" id="ARBA00023136"/>
    </source>
</evidence>
<evidence type="ECO:0000256" key="11">
    <source>
        <dbReference type="SAM" id="MobiDB-lite"/>
    </source>
</evidence>
<evidence type="ECO:0000256" key="3">
    <source>
        <dbReference type="ARBA" id="ARBA00022692"/>
    </source>
</evidence>
<feature type="transmembrane region" description="Helical" evidence="12">
    <location>
        <begin position="176"/>
        <end position="198"/>
    </location>
</feature>
<evidence type="ECO:0000256" key="5">
    <source>
        <dbReference type="ARBA" id="ARBA00022801"/>
    </source>
</evidence>
<dbReference type="STRING" id="655015.B1812_00210"/>
<dbReference type="Proteomes" id="UP000193978">
    <property type="component" value="Chromosome"/>
</dbReference>
<organism evidence="14 15">
    <name type="scientific">Methylocystis bryophila</name>
    <dbReference type="NCBI Taxonomy" id="655015"/>
    <lineage>
        <taxon>Bacteria</taxon>
        <taxon>Pseudomonadati</taxon>
        <taxon>Pseudomonadota</taxon>
        <taxon>Alphaproteobacteria</taxon>
        <taxon>Hyphomicrobiales</taxon>
        <taxon>Methylocystaceae</taxon>
        <taxon>Methylocystis</taxon>
    </lineage>
</organism>
<evidence type="ECO:0000313" key="14">
    <source>
        <dbReference type="EMBL" id="ARN79747.1"/>
    </source>
</evidence>
<dbReference type="AlphaFoldDB" id="A0A1W6MQ87"/>